<organism evidence="2">
    <name type="scientific">Candidatus Kentrum sp. SD</name>
    <dbReference type="NCBI Taxonomy" id="2126332"/>
    <lineage>
        <taxon>Bacteria</taxon>
        <taxon>Pseudomonadati</taxon>
        <taxon>Pseudomonadota</taxon>
        <taxon>Gammaproteobacteria</taxon>
        <taxon>Candidatus Kentrum</taxon>
    </lineage>
</organism>
<evidence type="ECO:0000313" key="2">
    <source>
        <dbReference type="EMBL" id="VFK79193.1"/>
    </source>
</evidence>
<protein>
    <submittedName>
        <fullName evidence="2">NitT/TauT family transport system substrate-binding protein</fullName>
    </submittedName>
</protein>
<proteinExistence type="predicted"/>
<dbReference type="Gene3D" id="3.40.190.10">
    <property type="entry name" value="Periplasmic binding protein-like II"/>
    <property type="match status" value="2"/>
</dbReference>
<gene>
    <name evidence="2" type="ORF">BECKSD772D_GA0070982_103913</name>
</gene>
<dbReference type="Pfam" id="PF09084">
    <property type="entry name" value="NMT1"/>
    <property type="match status" value="1"/>
</dbReference>
<dbReference type="InterPro" id="IPR015168">
    <property type="entry name" value="SsuA/THI5"/>
</dbReference>
<accession>A0A451BLP0</accession>
<dbReference type="SUPFAM" id="SSF53850">
    <property type="entry name" value="Periplasmic binding protein-like II"/>
    <property type="match status" value="1"/>
</dbReference>
<sequence>MTTTKIGWNIPTNRTLPKMNTIFRILASLVILFPLLASAADPRLVRIASGGHVAHFLPLDIAIHHGFFEEEGLKPEVTYLKAGTPTAQALLAGQVDFSTNGIEHTFKAAIRGKDNLRMVVLMNRLPGMVLVVHGKHRDRVKGIADLKGLTLGVTSKGAATHMVLNYLLDRNGVSPNEATVIKAGVSTFPPALQNHQIDGGIALEPFASMLVERGNAFVLADLTTLANTEEVFGGPYNLAGMLTRQEVIDAEPALVGKVARAIRKALRRIATHSPQVIVEDLPMAVVGADRERIIKTLGKLEEFYSPDGHIVPAGVDSVFRSMQLSGALPKNTIKNPDRFYTNRFIVD</sequence>
<dbReference type="AlphaFoldDB" id="A0A451BLP0"/>
<dbReference type="EMBL" id="CAADHB010000039">
    <property type="protein sequence ID" value="VFK79193.1"/>
    <property type="molecule type" value="Genomic_DNA"/>
</dbReference>
<reference evidence="2" key="1">
    <citation type="submission" date="2019-02" db="EMBL/GenBank/DDBJ databases">
        <authorList>
            <person name="Gruber-Vodicka R. H."/>
            <person name="Seah K. B. B."/>
        </authorList>
    </citation>
    <scope>NUCLEOTIDE SEQUENCE</scope>
    <source>
        <strain evidence="2">BECK_S127</strain>
    </source>
</reference>
<evidence type="ECO:0000259" key="1">
    <source>
        <dbReference type="Pfam" id="PF09084"/>
    </source>
</evidence>
<name>A0A451BLP0_9GAMM</name>
<dbReference type="PANTHER" id="PTHR30024">
    <property type="entry name" value="ALIPHATIC SULFONATES-BINDING PROTEIN-RELATED"/>
    <property type="match status" value="1"/>
</dbReference>
<feature type="domain" description="SsuA/THI5-like" evidence="1">
    <location>
        <begin position="56"/>
        <end position="272"/>
    </location>
</feature>